<accession>A0A4U3KRI7</accession>
<comment type="caution">
    <text evidence="2">The sequence shown here is derived from an EMBL/GenBank/DDBJ whole genome shotgun (WGS) entry which is preliminary data.</text>
</comment>
<dbReference type="OrthoDB" id="978645at2"/>
<reference evidence="2 3" key="1">
    <citation type="submission" date="2019-05" db="EMBL/GenBank/DDBJ databases">
        <title>Panacibacter sp. strain 17mud1-8 Genome sequencing and assembly.</title>
        <authorList>
            <person name="Chhetri G."/>
        </authorList>
    </citation>
    <scope>NUCLEOTIDE SEQUENCE [LARGE SCALE GENOMIC DNA]</scope>
    <source>
        <strain evidence="2 3">17mud1-8</strain>
    </source>
</reference>
<dbReference type="AlphaFoldDB" id="A0A4U3KRI7"/>
<organism evidence="2 3">
    <name type="scientific">Ilyomonas limi</name>
    <dbReference type="NCBI Taxonomy" id="2575867"/>
    <lineage>
        <taxon>Bacteria</taxon>
        <taxon>Pseudomonadati</taxon>
        <taxon>Bacteroidota</taxon>
        <taxon>Chitinophagia</taxon>
        <taxon>Chitinophagales</taxon>
        <taxon>Chitinophagaceae</taxon>
        <taxon>Ilyomonas</taxon>
    </lineage>
</organism>
<keyword evidence="3" id="KW-1185">Reference proteome</keyword>
<evidence type="ECO:0000313" key="2">
    <source>
        <dbReference type="EMBL" id="TKK64910.1"/>
    </source>
</evidence>
<keyword evidence="1" id="KW-0732">Signal</keyword>
<dbReference type="Proteomes" id="UP000305848">
    <property type="component" value="Unassembled WGS sequence"/>
</dbReference>
<proteinExistence type="predicted"/>
<evidence type="ECO:0000313" key="3">
    <source>
        <dbReference type="Proteomes" id="UP000305848"/>
    </source>
</evidence>
<protein>
    <recommendedName>
        <fullName evidence="4">DUF3575 domain-containing protein</fullName>
    </recommendedName>
</protein>
<evidence type="ECO:0000256" key="1">
    <source>
        <dbReference type="SAM" id="SignalP"/>
    </source>
</evidence>
<name>A0A4U3KRI7_9BACT</name>
<dbReference type="RefSeq" id="WP_137263839.1">
    <property type="nucleotide sequence ID" value="NZ_SZQL01000026.1"/>
</dbReference>
<dbReference type="EMBL" id="SZQL01000026">
    <property type="protein sequence ID" value="TKK64910.1"/>
    <property type="molecule type" value="Genomic_DNA"/>
</dbReference>
<evidence type="ECO:0008006" key="4">
    <source>
        <dbReference type="Google" id="ProtNLM"/>
    </source>
</evidence>
<sequence length="156" mass="17405">MKKYLAAFVFLFIIYTASAQESQTYNRAIGVKFPAGFAITYKQFVTDRNNVEGEAMFWSSGFRAVGLYEFNFDIEGVDGLRWYVGPGAHIGFWNHDYQQRKNISSAGFGIDGVLGLDYKLADYPINVSVDWQPAVDLVGSSGFTPAYGGIGIRYTF</sequence>
<feature type="signal peptide" evidence="1">
    <location>
        <begin position="1"/>
        <end position="19"/>
    </location>
</feature>
<feature type="chain" id="PRO_5020663585" description="DUF3575 domain-containing protein" evidence="1">
    <location>
        <begin position="20"/>
        <end position="156"/>
    </location>
</feature>
<dbReference type="InterPro" id="IPR011250">
    <property type="entry name" value="OMP/PagP_B-barrel"/>
</dbReference>
<gene>
    <name evidence="2" type="ORF">FC093_21275</name>
</gene>
<dbReference type="SUPFAM" id="SSF56925">
    <property type="entry name" value="OMPA-like"/>
    <property type="match status" value="1"/>
</dbReference>